<name>A0A643FT77_9BURK</name>
<organism evidence="1 2">
    <name type="scientific">Cupriavidus basilensis</name>
    <dbReference type="NCBI Taxonomy" id="68895"/>
    <lineage>
        <taxon>Bacteria</taxon>
        <taxon>Pseudomonadati</taxon>
        <taxon>Pseudomonadota</taxon>
        <taxon>Betaproteobacteria</taxon>
        <taxon>Burkholderiales</taxon>
        <taxon>Burkholderiaceae</taxon>
        <taxon>Cupriavidus</taxon>
    </lineage>
</organism>
<reference evidence="1 2" key="1">
    <citation type="submission" date="2020-10" db="EMBL/GenBank/DDBJ databases">
        <title>Complete genome sequence of Cupriavidus basilensis CCUG 49340T.</title>
        <authorList>
            <person name="Salva-Serra F."/>
            <person name="Donoso R.A."/>
            <person name="Cho K.H."/>
            <person name="Yoo J.A."/>
            <person name="Lee K."/>
            <person name="Yoon S.-H."/>
            <person name="Perez-Pantoja D."/>
            <person name="Moore E.R.B."/>
        </authorList>
    </citation>
    <scope>NUCLEOTIDE SEQUENCE [LARGE SCALE GENOMIC DNA]</scope>
    <source>
        <strain evidence="2">CCUG 49340</strain>
    </source>
</reference>
<evidence type="ECO:0000313" key="2">
    <source>
        <dbReference type="Proteomes" id="UP000397656"/>
    </source>
</evidence>
<evidence type="ECO:0000313" key="1">
    <source>
        <dbReference type="EMBL" id="QOT81283.1"/>
    </source>
</evidence>
<protein>
    <submittedName>
        <fullName evidence="1">Uncharacterized protein</fullName>
    </submittedName>
</protein>
<accession>A0A643FT77</accession>
<dbReference type="Proteomes" id="UP000397656">
    <property type="component" value="Chromosome 2"/>
</dbReference>
<dbReference type="EMBL" id="CP062804">
    <property type="protein sequence ID" value="QOT81283.1"/>
    <property type="molecule type" value="Genomic_DNA"/>
</dbReference>
<gene>
    <name evidence="1" type="ORF">F7R26_024935</name>
</gene>
<dbReference type="RefSeq" id="WP_150987091.1">
    <property type="nucleotide sequence ID" value="NZ_CP062804.1"/>
</dbReference>
<proteinExistence type="predicted"/>
<sequence length="161" mass="17674">MKVSTTNVLNVLEQGEITAVRDLARKISHPRAFVLLRTAFIAMAVVAVLCFAVGSFQLDGFENVGIGAAVVAALLFLAERRWFGNRDEVVVPAEQVAVLRRQLRQEMFGKLEEVASRLTHDGPGDGVIRVRTLWQFLSESVASDTLKRRNARGPAKESQAG</sequence>
<dbReference type="AlphaFoldDB" id="A0A643FT77"/>
<dbReference type="GeneID" id="98404188"/>